<evidence type="ECO:0000256" key="1">
    <source>
        <dbReference type="ARBA" id="ARBA00022723"/>
    </source>
</evidence>
<dbReference type="InterPro" id="IPR036412">
    <property type="entry name" value="HAD-like_sf"/>
</dbReference>
<dbReference type="PANTHER" id="PTHR43344">
    <property type="entry name" value="PHOSPHOSERINE PHOSPHATASE"/>
    <property type="match status" value="1"/>
</dbReference>
<dbReference type="Gene3D" id="1.20.1440.100">
    <property type="entry name" value="SG protein - dephosphorylation function"/>
    <property type="match status" value="1"/>
</dbReference>
<dbReference type="EMBL" id="QPII01000010">
    <property type="protein sequence ID" value="RCV88369.1"/>
    <property type="molecule type" value="Genomic_DNA"/>
</dbReference>
<dbReference type="InterPro" id="IPR023214">
    <property type="entry name" value="HAD_sf"/>
</dbReference>
<dbReference type="NCBIfam" id="TIGR01490">
    <property type="entry name" value="HAD-SF-IB-hyp1"/>
    <property type="match status" value="1"/>
</dbReference>
<keyword evidence="3" id="KW-0460">Magnesium</keyword>
<dbReference type="PANTHER" id="PTHR43344:SF13">
    <property type="entry name" value="PHOSPHATASE RV3661-RELATED"/>
    <property type="match status" value="1"/>
</dbReference>
<evidence type="ECO:0000256" key="3">
    <source>
        <dbReference type="ARBA" id="ARBA00022842"/>
    </source>
</evidence>
<evidence type="ECO:0000256" key="2">
    <source>
        <dbReference type="ARBA" id="ARBA00022801"/>
    </source>
</evidence>
<dbReference type="GO" id="GO:0016787">
    <property type="term" value="F:hydrolase activity"/>
    <property type="evidence" value="ECO:0007669"/>
    <property type="project" value="UniProtKB-KW"/>
</dbReference>
<sequence length="227" mass="25311">MKNELRFAFFDVDDTLIHIKSMFDFYHFWCYEVWHRPQLHDDFEAAFARMFSEGRTREELNSAYYRYFTGVVPQLLDSAGSDWATDRLARPEDLFVAPVVEELQRLQGEGVIPVFVSGSFNALLEPIARTLEVPHILATNLEVGEDGLYTGNIMAPQTIGMGKALAVQGFLQHHVASPSRCYAFGDDLSDLPMLNVVGHPVAVGTGTILAERAATANWPVIATSELS</sequence>
<dbReference type="AlphaFoldDB" id="A0A368TUA7"/>
<dbReference type="Proteomes" id="UP000252405">
    <property type="component" value="Unassembled WGS sequence"/>
</dbReference>
<organism evidence="4 5">
    <name type="scientific">Billgrantia montanilacus</name>
    <dbReference type="NCBI Taxonomy" id="2282305"/>
    <lineage>
        <taxon>Bacteria</taxon>
        <taxon>Pseudomonadati</taxon>
        <taxon>Pseudomonadota</taxon>
        <taxon>Gammaproteobacteria</taxon>
        <taxon>Oceanospirillales</taxon>
        <taxon>Halomonadaceae</taxon>
        <taxon>Billgrantia</taxon>
    </lineage>
</organism>
<gene>
    <name evidence="4" type="ORF">DU505_13855</name>
</gene>
<dbReference type="SUPFAM" id="SSF56784">
    <property type="entry name" value="HAD-like"/>
    <property type="match status" value="1"/>
</dbReference>
<accession>A0A368TUA7</accession>
<keyword evidence="2 4" id="KW-0378">Hydrolase</keyword>
<dbReference type="NCBIfam" id="TIGR01488">
    <property type="entry name" value="HAD-SF-IB"/>
    <property type="match status" value="1"/>
</dbReference>
<dbReference type="RefSeq" id="WP_114479585.1">
    <property type="nucleotide sequence ID" value="NZ_QPII01000010.1"/>
</dbReference>
<dbReference type="GO" id="GO:0046872">
    <property type="term" value="F:metal ion binding"/>
    <property type="evidence" value="ECO:0007669"/>
    <property type="project" value="UniProtKB-KW"/>
</dbReference>
<dbReference type="InterPro" id="IPR006385">
    <property type="entry name" value="HAD_hydro_SerB1"/>
</dbReference>
<comment type="caution">
    <text evidence="4">The sequence shown here is derived from an EMBL/GenBank/DDBJ whole genome shotgun (WGS) entry which is preliminary data.</text>
</comment>
<evidence type="ECO:0000313" key="5">
    <source>
        <dbReference type="Proteomes" id="UP000252405"/>
    </source>
</evidence>
<protein>
    <submittedName>
        <fullName evidence="4">HAD-IB family hydrolase</fullName>
    </submittedName>
</protein>
<dbReference type="OrthoDB" id="9784466at2"/>
<name>A0A368TUA7_9GAMM</name>
<keyword evidence="5" id="KW-1185">Reference proteome</keyword>
<evidence type="ECO:0000313" key="4">
    <source>
        <dbReference type="EMBL" id="RCV88369.1"/>
    </source>
</evidence>
<dbReference type="InterPro" id="IPR050582">
    <property type="entry name" value="HAD-like_SerB"/>
</dbReference>
<dbReference type="Gene3D" id="3.40.50.1000">
    <property type="entry name" value="HAD superfamily/HAD-like"/>
    <property type="match status" value="1"/>
</dbReference>
<reference evidence="4 5" key="1">
    <citation type="submission" date="2018-07" db="EMBL/GenBank/DDBJ databases">
        <title>Halomonas montanilacus sp. nov., isolated from Lake Pengyan on Tibetan Plateau.</title>
        <authorList>
            <person name="Lu H."/>
            <person name="Xing P."/>
            <person name="Wu Q."/>
        </authorList>
    </citation>
    <scope>NUCLEOTIDE SEQUENCE [LARGE SCALE GENOMIC DNA]</scope>
    <source>
        <strain evidence="4 5">PYC7W</strain>
    </source>
</reference>
<keyword evidence="1" id="KW-0479">Metal-binding</keyword>
<proteinExistence type="predicted"/>
<dbReference type="Pfam" id="PF12710">
    <property type="entry name" value="HAD"/>
    <property type="match status" value="1"/>
</dbReference>